<feature type="domain" description="Rhamnogalacturonase A/B/Epimerase-like pectate lyase" evidence="2">
    <location>
        <begin position="137"/>
        <end position="325"/>
    </location>
</feature>
<proteinExistence type="predicted"/>
<dbReference type="Pfam" id="PF12708">
    <property type="entry name" value="Pect-lyase_RHGA_epim"/>
    <property type="match status" value="1"/>
</dbReference>
<keyword evidence="4" id="KW-1185">Reference proteome</keyword>
<keyword evidence="1" id="KW-0812">Transmembrane</keyword>
<comment type="caution">
    <text evidence="3">The sequence shown here is derived from an EMBL/GenBank/DDBJ whole genome shotgun (WGS) entry which is preliminary data.</text>
</comment>
<evidence type="ECO:0000256" key="1">
    <source>
        <dbReference type="SAM" id="Phobius"/>
    </source>
</evidence>
<organism evidence="3 4">
    <name type="scientific">Paenibacillus hemerocallicola</name>
    <dbReference type="NCBI Taxonomy" id="1172614"/>
    <lineage>
        <taxon>Bacteria</taxon>
        <taxon>Bacillati</taxon>
        <taxon>Bacillota</taxon>
        <taxon>Bacilli</taxon>
        <taxon>Bacillales</taxon>
        <taxon>Paenibacillaceae</taxon>
        <taxon>Paenibacillus</taxon>
    </lineage>
</organism>
<dbReference type="EMBL" id="VDCQ01000038">
    <property type="protein sequence ID" value="TNJ63750.1"/>
    <property type="molecule type" value="Genomic_DNA"/>
</dbReference>
<sequence length="628" mass="66725">MMDNGSNNKASAEKAEGRHVSRRKALAALGAGTIAAAGAAMLLPKGIVFGETVSESVYGEGDGCCGAIPVTIAELRSDSATAVVGTVYYVTDAGREGELYYDPADTGTVDDNGTVFVSVSGKRFKRSTGRFPANLYNVRWFGAKGDNTADDSAAFQAAIDKAQQNYAVDKTGGTVYVPPGKYKVSGLTVREPYITIKGDGYGASILMNHSTSAAVLDIQRETGVTSSMNSFELRDLMIKNNVNRLAGDYPLVSARQLVSSRFTNVVFRNSNAFEGGNGYNGSGLKILNGFELTFTNCAFSHFLKGYAVDLPSQSLNVGNVHFLDCLWMYCAHGLLIGRGTSSMHNSTLLSNPKFVGWQGGNYVKEGKVKYAQTTVVSTPAANQVTLADPTRFESGQVVLVGSESRLAPALITAVSGSTITLDRSVSPAPAAGDTVLQGTVAVLSGWCAQEVKLNIGHFEGYDVGLLASNHLGLITLDGVHAGNSSNIVVIDDEVKSLTLQNSRVFATDTAGLWPNWFTAIRITKLDSNDNMIMLDNNIIEGGGAYVSYAGREIVNQTNFEPKVRIRDRRNGAVYSGAFDQSFSGNVTIGGTWNGPHLIMGTYHLWIDATGALRTKNGVPTGDLDGNPV</sequence>
<dbReference type="InterPro" id="IPR012334">
    <property type="entry name" value="Pectin_lyas_fold"/>
</dbReference>
<keyword evidence="1" id="KW-1133">Transmembrane helix</keyword>
<dbReference type="PROSITE" id="PS51318">
    <property type="entry name" value="TAT"/>
    <property type="match status" value="1"/>
</dbReference>
<dbReference type="Proteomes" id="UP000307943">
    <property type="component" value="Unassembled WGS sequence"/>
</dbReference>
<dbReference type="SUPFAM" id="SSF51126">
    <property type="entry name" value="Pectin lyase-like"/>
    <property type="match status" value="1"/>
</dbReference>
<accession>A0A5C4T4X1</accession>
<evidence type="ECO:0000313" key="4">
    <source>
        <dbReference type="Proteomes" id="UP000307943"/>
    </source>
</evidence>
<keyword evidence="1" id="KW-0472">Membrane</keyword>
<dbReference type="OrthoDB" id="2496562at2"/>
<feature type="transmembrane region" description="Helical" evidence="1">
    <location>
        <begin position="25"/>
        <end position="43"/>
    </location>
</feature>
<dbReference type="AlphaFoldDB" id="A0A5C4T4X1"/>
<dbReference type="Gene3D" id="2.160.20.10">
    <property type="entry name" value="Single-stranded right-handed beta-helix, Pectin lyase-like"/>
    <property type="match status" value="1"/>
</dbReference>
<reference evidence="3 4" key="1">
    <citation type="submission" date="2019-05" db="EMBL/GenBank/DDBJ databases">
        <title>We sequenced the genome of Paenibacillus hemerocallicola KCTC 33185 for further insight into its adaptation and study the phylogeny of Paenibacillus.</title>
        <authorList>
            <person name="Narsing Rao M.P."/>
        </authorList>
    </citation>
    <scope>NUCLEOTIDE SEQUENCE [LARGE SCALE GENOMIC DNA]</scope>
    <source>
        <strain evidence="3 4">KCTC 33185</strain>
    </source>
</reference>
<dbReference type="InterPro" id="IPR006311">
    <property type="entry name" value="TAT_signal"/>
</dbReference>
<dbReference type="InterPro" id="IPR024535">
    <property type="entry name" value="RHGA/B-epi-like_pectate_lyase"/>
</dbReference>
<protein>
    <recommendedName>
        <fullName evidence="2">Rhamnogalacturonase A/B/Epimerase-like pectate lyase domain-containing protein</fullName>
    </recommendedName>
</protein>
<name>A0A5C4T4X1_9BACL</name>
<dbReference type="InterPro" id="IPR011050">
    <property type="entry name" value="Pectin_lyase_fold/virulence"/>
</dbReference>
<evidence type="ECO:0000313" key="3">
    <source>
        <dbReference type="EMBL" id="TNJ63750.1"/>
    </source>
</evidence>
<evidence type="ECO:0000259" key="2">
    <source>
        <dbReference type="Pfam" id="PF12708"/>
    </source>
</evidence>
<gene>
    <name evidence="3" type="ORF">FE784_23815</name>
</gene>